<evidence type="ECO:0000256" key="3">
    <source>
        <dbReference type="ARBA" id="ARBA00022475"/>
    </source>
</evidence>
<feature type="transmembrane region" description="Helical" evidence="9">
    <location>
        <begin position="257"/>
        <end position="277"/>
    </location>
</feature>
<name>A0ABN8JLV1_9HYPH</name>
<dbReference type="Proteomes" id="UP001153050">
    <property type="component" value="Unassembled WGS sequence"/>
</dbReference>
<evidence type="ECO:0000313" key="10">
    <source>
        <dbReference type="EMBL" id="CAH2397672.1"/>
    </source>
</evidence>
<comment type="subcellular location">
    <subcellularLocation>
        <location evidence="1">Cell membrane</location>
        <topology evidence="1">Multi-pass membrane protein</topology>
    </subcellularLocation>
</comment>
<keyword evidence="5 9" id="KW-0812">Transmembrane</keyword>
<evidence type="ECO:0000256" key="4">
    <source>
        <dbReference type="ARBA" id="ARBA00022519"/>
    </source>
</evidence>
<proteinExistence type="predicted"/>
<keyword evidence="2" id="KW-0813">Transport</keyword>
<keyword evidence="3" id="KW-1003">Cell membrane</keyword>
<protein>
    <submittedName>
        <fullName evidence="10">Sugar ABC transporter permease</fullName>
    </submittedName>
</protein>
<dbReference type="EMBL" id="CAKXZT010000090">
    <property type="protein sequence ID" value="CAH2397672.1"/>
    <property type="molecule type" value="Genomic_DNA"/>
</dbReference>
<feature type="transmembrane region" description="Helical" evidence="9">
    <location>
        <begin position="122"/>
        <end position="145"/>
    </location>
</feature>
<feature type="compositionally biased region" description="Polar residues" evidence="8">
    <location>
        <begin position="1"/>
        <end position="11"/>
    </location>
</feature>
<evidence type="ECO:0000313" key="11">
    <source>
        <dbReference type="Proteomes" id="UP001153050"/>
    </source>
</evidence>
<comment type="caution">
    <text evidence="10">The sequence shown here is derived from an EMBL/GenBank/DDBJ whole genome shotgun (WGS) entry which is preliminary data.</text>
</comment>
<sequence>MANSVQESIGAQESAERAGQPAMSDFVPTKEQTAFQRVISSQPFWVTIALIALVILMTAMEPSFGTSENVANVTRNFAPFGIMALGMTVVIITGGIDLSVGSIMGLVVIVAGLFLTWHYPWYIAFAMGLFSGLACGAVNGFFVAYVGMPSFVVTLGMLSVARSLAVVFSANQMLYQFGPDAPIVKAIGQAKWPRHGPEDWAPHWIPELSSQFWTMVVLALIVGFVFNFTAWARHLFAIGGNEEAARLTGVPVDWIKFQAYVFSAFTASIASLLLLGYNGSAINAMGQGYELRVIAATVIGGASLMGGAGTAFGAVIGSAFLEVIRNALLMAGIDSNWQGAFVGAFIVLAVLLGMQTGGKSILAASLAVLMPKKHR</sequence>
<feature type="transmembrane region" description="Helical" evidence="9">
    <location>
        <begin position="289"/>
        <end position="321"/>
    </location>
</feature>
<evidence type="ECO:0000256" key="5">
    <source>
        <dbReference type="ARBA" id="ARBA00022692"/>
    </source>
</evidence>
<feature type="transmembrane region" description="Helical" evidence="9">
    <location>
        <begin position="82"/>
        <end position="115"/>
    </location>
</feature>
<dbReference type="InterPro" id="IPR001851">
    <property type="entry name" value="ABC_transp_permease"/>
</dbReference>
<evidence type="ECO:0000256" key="7">
    <source>
        <dbReference type="ARBA" id="ARBA00023136"/>
    </source>
</evidence>
<feature type="transmembrane region" description="Helical" evidence="9">
    <location>
        <begin position="44"/>
        <end position="62"/>
    </location>
</feature>
<dbReference type="PANTHER" id="PTHR32196:SF21">
    <property type="entry name" value="ABC TRANSPORTER PERMEASE PROTEIN YPHD-RELATED"/>
    <property type="match status" value="1"/>
</dbReference>
<evidence type="ECO:0000256" key="1">
    <source>
        <dbReference type="ARBA" id="ARBA00004651"/>
    </source>
</evidence>
<feature type="transmembrane region" description="Helical" evidence="9">
    <location>
        <begin position="212"/>
        <end position="232"/>
    </location>
</feature>
<organism evidence="10 11">
    <name type="scientific">Mesorhizobium escarrei</name>
    <dbReference type="NCBI Taxonomy" id="666018"/>
    <lineage>
        <taxon>Bacteria</taxon>
        <taxon>Pseudomonadati</taxon>
        <taxon>Pseudomonadota</taxon>
        <taxon>Alphaproteobacteria</taxon>
        <taxon>Hyphomicrobiales</taxon>
        <taxon>Phyllobacteriaceae</taxon>
        <taxon>Mesorhizobium</taxon>
    </lineage>
</organism>
<evidence type="ECO:0000256" key="6">
    <source>
        <dbReference type="ARBA" id="ARBA00022989"/>
    </source>
</evidence>
<evidence type="ECO:0000256" key="8">
    <source>
        <dbReference type="SAM" id="MobiDB-lite"/>
    </source>
</evidence>
<gene>
    <name evidence="10" type="ORF">MES5069_180033</name>
</gene>
<dbReference type="PANTHER" id="PTHR32196">
    <property type="entry name" value="ABC TRANSPORTER PERMEASE PROTEIN YPHD-RELATED-RELATED"/>
    <property type="match status" value="1"/>
</dbReference>
<evidence type="ECO:0000256" key="9">
    <source>
        <dbReference type="SAM" id="Phobius"/>
    </source>
</evidence>
<reference evidence="10 11" key="1">
    <citation type="submission" date="2022-03" db="EMBL/GenBank/DDBJ databases">
        <authorList>
            <person name="Brunel B."/>
        </authorList>
    </citation>
    <scope>NUCLEOTIDE SEQUENCE [LARGE SCALE GENOMIC DNA]</scope>
    <source>
        <strain evidence="10">STM5069sample</strain>
    </source>
</reference>
<dbReference type="Pfam" id="PF02653">
    <property type="entry name" value="BPD_transp_2"/>
    <property type="match status" value="1"/>
</dbReference>
<feature type="region of interest" description="Disordered" evidence="8">
    <location>
        <begin position="1"/>
        <end position="22"/>
    </location>
</feature>
<dbReference type="CDD" id="cd06579">
    <property type="entry name" value="TM_PBP1_transp_AraH_like"/>
    <property type="match status" value="1"/>
</dbReference>
<evidence type="ECO:0000256" key="2">
    <source>
        <dbReference type="ARBA" id="ARBA00022448"/>
    </source>
</evidence>
<keyword evidence="7 9" id="KW-0472">Membrane</keyword>
<feature type="transmembrane region" description="Helical" evidence="9">
    <location>
        <begin position="151"/>
        <end position="170"/>
    </location>
</feature>
<feature type="transmembrane region" description="Helical" evidence="9">
    <location>
        <begin position="341"/>
        <end position="369"/>
    </location>
</feature>
<accession>A0ABN8JLV1</accession>
<keyword evidence="4" id="KW-0997">Cell inner membrane</keyword>
<keyword evidence="6 9" id="KW-1133">Transmembrane helix</keyword>
<keyword evidence="11" id="KW-1185">Reference proteome</keyword>